<dbReference type="PANTHER" id="PTHR33694">
    <property type="entry name" value="UDP-3-O-ACYL-N-ACETYLGLUCOSAMINE DEACETYLASE 1, MITOCHONDRIAL-RELATED"/>
    <property type="match status" value="1"/>
</dbReference>
<evidence type="ECO:0000256" key="9">
    <source>
        <dbReference type="ARBA" id="ARBA00023098"/>
    </source>
</evidence>
<evidence type="ECO:0000313" key="11">
    <source>
        <dbReference type="EMBL" id="VAX40501.1"/>
    </source>
</evidence>
<dbReference type="GO" id="GO:0046872">
    <property type="term" value="F:metal ion binding"/>
    <property type="evidence" value="ECO:0007669"/>
    <property type="project" value="UniProtKB-KW"/>
</dbReference>
<comment type="cofactor">
    <cofactor evidence="1">
        <name>Zn(2+)</name>
        <dbReference type="ChEBI" id="CHEBI:29105"/>
    </cofactor>
</comment>
<evidence type="ECO:0000256" key="7">
    <source>
        <dbReference type="ARBA" id="ARBA00022801"/>
    </source>
</evidence>
<evidence type="ECO:0000256" key="2">
    <source>
        <dbReference type="ARBA" id="ARBA00005002"/>
    </source>
</evidence>
<dbReference type="PANTHER" id="PTHR33694:SF1">
    <property type="entry name" value="UDP-3-O-ACYL-N-ACETYLGLUCOSAMINE DEACETYLASE 1, MITOCHONDRIAL-RELATED"/>
    <property type="match status" value="1"/>
</dbReference>
<keyword evidence="5" id="KW-0441">Lipid A biosynthesis</keyword>
<keyword evidence="9" id="KW-0443">Lipid metabolism</keyword>
<reference evidence="11" key="1">
    <citation type="submission" date="2018-06" db="EMBL/GenBank/DDBJ databases">
        <authorList>
            <person name="Zhirakovskaya E."/>
        </authorList>
    </citation>
    <scope>NUCLEOTIDE SEQUENCE</scope>
</reference>
<evidence type="ECO:0000256" key="4">
    <source>
        <dbReference type="ARBA" id="ARBA00022516"/>
    </source>
</evidence>
<evidence type="ECO:0000256" key="3">
    <source>
        <dbReference type="ARBA" id="ARBA00012745"/>
    </source>
</evidence>
<dbReference type="SUPFAM" id="SSF54211">
    <property type="entry name" value="Ribosomal protein S5 domain 2-like"/>
    <property type="match status" value="2"/>
</dbReference>
<gene>
    <name evidence="11" type="ORF">MNBD_PLANCTO02-360</name>
</gene>
<sequence length="292" mass="32238">MKPFRSENTIQHSVEVGGVGFFTNSDITVRFHPAPPLHGISFSRIDLPGSKPIPALLEYAVFRERRTALQREEAVVELTEHVLAALAGLQIDNCLIEIDAPELPGGDGSAMLFVNALLQAGKVNQQVPRKMYLVEQKTKVSSNDSNATVVATPNRQNNLQISYTLDYGQNSPVPSHAVTLNITPETFINEIAFARTFVLEKEVAYLKAAGYGKQTTARDLLVFKEDGSVIDNSLHRPDECARHKILDCIGDFALMGCDIHGTFQAIQSGHQLNREMVNVLQKSDHQKKYQAA</sequence>
<dbReference type="InterPro" id="IPR015870">
    <property type="entry name" value="UDP-acyl_N-AcGlcN_deAcase_N"/>
</dbReference>
<dbReference type="InterPro" id="IPR011334">
    <property type="entry name" value="UDP-acyl_GlcNac_deAcase_C"/>
</dbReference>
<accession>A0A3B1DNQ8</accession>
<dbReference type="EMBL" id="UOGL01000449">
    <property type="protein sequence ID" value="VAX40501.1"/>
    <property type="molecule type" value="Genomic_DNA"/>
</dbReference>
<comment type="pathway">
    <text evidence="2">Glycolipid biosynthesis; lipid IV(A) biosynthesis; lipid IV(A) from (3R)-3-hydroxytetradecanoyl-[acyl-carrier-protein] and UDP-N-acetyl-alpha-D-glucosamine: step 2/6.</text>
</comment>
<evidence type="ECO:0000256" key="5">
    <source>
        <dbReference type="ARBA" id="ARBA00022556"/>
    </source>
</evidence>
<proteinExistence type="predicted"/>
<evidence type="ECO:0000256" key="6">
    <source>
        <dbReference type="ARBA" id="ARBA00022723"/>
    </source>
</evidence>
<dbReference type="Gene3D" id="3.30.230.20">
    <property type="entry name" value="lpxc deacetylase, domain 1"/>
    <property type="match status" value="1"/>
</dbReference>
<keyword evidence="6" id="KW-0479">Metal-binding</keyword>
<keyword evidence="4" id="KW-0444">Lipid biosynthesis</keyword>
<dbReference type="Gene3D" id="3.30.1700.10">
    <property type="entry name" value="lpxc deacetylase, domain 2"/>
    <property type="match status" value="1"/>
</dbReference>
<name>A0A3B1DNQ8_9ZZZZ</name>
<dbReference type="InterPro" id="IPR004463">
    <property type="entry name" value="UDP-acyl_GlcNac_deAcase"/>
</dbReference>
<dbReference type="GO" id="GO:0103117">
    <property type="term" value="F:UDP-3-O-acyl-N-acetylglucosamine deacetylase activity"/>
    <property type="evidence" value="ECO:0007669"/>
    <property type="project" value="UniProtKB-EC"/>
</dbReference>
<dbReference type="EC" id="3.5.1.108" evidence="3"/>
<evidence type="ECO:0000256" key="8">
    <source>
        <dbReference type="ARBA" id="ARBA00022833"/>
    </source>
</evidence>
<organism evidence="11">
    <name type="scientific">hydrothermal vent metagenome</name>
    <dbReference type="NCBI Taxonomy" id="652676"/>
    <lineage>
        <taxon>unclassified sequences</taxon>
        <taxon>metagenomes</taxon>
        <taxon>ecological metagenomes</taxon>
    </lineage>
</organism>
<dbReference type="InterPro" id="IPR020568">
    <property type="entry name" value="Ribosomal_Su5_D2-typ_SF"/>
</dbReference>
<keyword evidence="8" id="KW-0862">Zinc</keyword>
<comment type="catalytic activity">
    <reaction evidence="10">
        <text>a UDP-3-O-[(3R)-3-hydroxyacyl]-N-acetyl-alpha-D-glucosamine + H2O = a UDP-3-O-[(3R)-3-hydroxyacyl]-alpha-D-glucosamine + acetate</text>
        <dbReference type="Rhea" id="RHEA:67816"/>
        <dbReference type="ChEBI" id="CHEBI:15377"/>
        <dbReference type="ChEBI" id="CHEBI:30089"/>
        <dbReference type="ChEBI" id="CHEBI:137740"/>
        <dbReference type="ChEBI" id="CHEBI:173225"/>
        <dbReference type="EC" id="3.5.1.108"/>
    </reaction>
</comment>
<evidence type="ECO:0000256" key="10">
    <source>
        <dbReference type="ARBA" id="ARBA00024535"/>
    </source>
</evidence>
<dbReference type="AlphaFoldDB" id="A0A3B1DNQ8"/>
<dbReference type="UniPathway" id="UPA00359">
    <property type="reaction ID" value="UER00478"/>
</dbReference>
<evidence type="ECO:0000256" key="1">
    <source>
        <dbReference type="ARBA" id="ARBA00001947"/>
    </source>
</evidence>
<dbReference type="GO" id="GO:0009245">
    <property type="term" value="P:lipid A biosynthetic process"/>
    <property type="evidence" value="ECO:0007669"/>
    <property type="project" value="UniProtKB-KW"/>
</dbReference>
<dbReference type="GO" id="GO:0016020">
    <property type="term" value="C:membrane"/>
    <property type="evidence" value="ECO:0007669"/>
    <property type="project" value="GOC"/>
</dbReference>
<dbReference type="Pfam" id="PF03331">
    <property type="entry name" value="LpxC"/>
    <property type="match status" value="1"/>
</dbReference>
<protein>
    <recommendedName>
        <fullName evidence="3">UDP-3-O-acyl-N-acetylglucosamine deacetylase</fullName>
        <ecNumber evidence="3">3.5.1.108</ecNumber>
    </recommendedName>
</protein>
<keyword evidence="7 11" id="KW-0378">Hydrolase</keyword>